<evidence type="ECO:0000313" key="2">
    <source>
        <dbReference type="Proteomes" id="UP001365542"/>
    </source>
</evidence>
<keyword evidence="2" id="KW-1185">Reference proteome</keyword>
<organism evidence="1 2">
    <name type="scientific">Orbilia ellipsospora</name>
    <dbReference type="NCBI Taxonomy" id="2528407"/>
    <lineage>
        <taxon>Eukaryota</taxon>
        <taxon>Fungi</taxon>
        <taxon>Dikarya</taxon>
        <taxon>Ascomycota</taxon>
        <taxon>Pezizomycotina</taxon>
        <taxon>Orbiliomycetes</taxon>
        <taxon>Orbiliales</taxon>
        <taxon>Orbiliaceae</taxon>
        <taxon>Orbilia</taxon>
    </lineage>
</organism>
<gene>
    <name evidence="1" type="ORF">TWF694_006947</name>
</gene>
<name>A0AAV9XLP6_9PEZI</name>
<dbReference type="Proteomes" id="UP001365542">
    <property type="component" value="Unassembled WGS sequence"/>
</dbReference>
<proteinExistence type="predicted"/>
<sequence length="190" mass="20945">MSHNEDIGDAGPSSAIGPSAETLPFSRLSFNHQLRKNKKVTPDSRKVYSIGIFSAETLIESRIWGASSGLTIVPKTFDDGSTAIRLQASVPTPHDPNAKVFVEFIDDDKTAQVRYYRTNGVVPGALSVATSKTKEPEDKYLKIWIAYKKAELSGTPLECITGLGEFGVMLQTIVYQLRNAVKNIMFRESF</sequence>
<evidence type="ECO:0000313" key="1">
    <source>
        <dbReference type="EMBL" id="KAK6543017.1"/>
    </source>
</evidence>
<dbReference type="AlphaFoldDB" id="A0AAV9XLP6"/>
<protein>
    <submittedName>
        <fullName evidence="1">Uncharacterized protein</fullName>
    </submittedName>
</protein>
<reference evidence="1 2" key="1">
    <citation type="submission" date="2019-10" db="EMBL/GenBank/DDBJ databases">
        <authorList>
            <person name="Palmer J.M."/>
        </authorList>
    </citation>
    <scope>NUCLEOTIDE SEQUENCE [LARGE SCALE GENOMIC DNA]</scope>
    <source>
        <strain evidence="1 2">TWF694</strain>
    </source>
</reference>
<dbReference type="EMBL" id="JAVHJO010000002">
    <property type="protein sequence ID" value="KAK6543017.1"/>
    <property type="molecule type" value="Genomic_DNA"/>
</dbReference>
<comment type="caution">
    <text evidence="1">The sequence shown here is derived from an EMBL/GenBank/DDBJ whole genome shotgun (WGS) entry which is preliminary data.</text>
</comment>
<accession>A0AAV9XLP6</accession>